<dbReference type="SUPFAM" id="SSF52540">
    <property type="entry name" value="P-loop containing nucleoside triphosphate hydrolases"/>
    <property type="match status" value="1"/>
</dbReference>
<dbReference type="GO" id="GO:0006281">
    <property type="term" value="P:DNA repair"/>
    <property type="evidence" value="ECO:0007669"/>
    <property type="project" value="InterPro"/>
</dbReference>
<dbReference type="EMBL" id="HBNS01009441">
    <property type="protein sequence ID" value="CAE4593284.1"/>
    <property type="molecule type" value="Transcribed_RNA"/>
</dbReference>
<evidence type="ECO:0000313" key="9">
    <source>
        <dbReference type="EMBL" id="CAE4593284.1"/>
    </source>
</evidence>
<evidence type="ECO:0000256" key="3">
    <source>
        <dbReference type="ARBA" id="ARBA00022741"/>
    </source>
</evidence>
<evidence type="ECO:0000256" key="1">
    <source>
        <dbReference type="ARBA" id="ARBA00004123"/>
    </source>
</evidence>
<dbReference type="Pfam" id="PF03215">
    <property type="entry name" value="Rad17"/>
    <property type="match status" value="1"/>
</dbReference>
<keyword evidence="7" id="KW-0131">Cell cycle</keyword>
<feature type="region of interest" description="Disordered" evidence="8">
    <location>
        <begin position="304"/>
        <end position="323"/>
    </location>
</feature>
<feature type="region of interest" description="Disordered" evidence="8">
    <location>
        <begin position="578"/>
        <end position="600"/>
    </location>
</feature>
<evidence type="ECO:0000256" key="8">
    <source>
        <dbReference type="SAM" id="MobiDB-lite"/>
    </source>
</evidence>
<keyword evidence="3" id="KW-0547">Nucleotide-binding</keyword>
<evidence type="ECO:0008006" key="10">
    <source>
        <dbReference type="Google" id="ProtNLM"/>
    </source>
</evidence>
<evidence type="ECO:0000256" key="5">
    <source>
        <dbReference type="ARBA" id="ARBA00022840"/>
    </source>
</evidence>
<keyword evidence="5" id="KW-0067">ATP-binding</keyword>
<dbReference type="Gene3D" id="1.10.8.60">
    <property type="match status" value="1"/>
</dbReference>
<feature type="region of interest" description="Disordered" evidence="8">
    <location>
        <begin position="152"/>
        <end position="179"/>
    </location>
</feature>
<accession>A0A7S4UW67</accession>
<gene>
    <name evidence="9" type="ORF">DBRI00130_LOCUS7609</name>
</gene>
<dbReference type="AlphaFoldDB" id="A0A7S4UW67"/>
<evidence type="ECO:0000256" key="7">
    <source>
        <dbReference type="ARBA" id="ARBA00023306"/>
    </source>
</evidence>
<name>A0A7S4UW67_9STRA</name>
<dbReference type="GO" id="GO:0000077">
    <property type="term" value="P:DNA damage checkpoint signaling"/>
    <property type="evidence" value="ECO:0007669"/>
    <property type="project" value="TreeGrafter"/>
</dbReference>
<dbReference type="PANTHER" id="PTHR12172:SF0">
    <property type="entry name" value="CELL CYCLE CHECKPOINT PROTEIN RAD17"/>
    <property type="match status" value="1"/>
</dbReference>
<feature type="compositionally biased region" description="Basic and acidic residues" evidence="8">
    <location>
        <begin position="308"/>
        <end position="323"/>
    </location>
</feature>
<evidence type="ECO:0000256" key="6">
    <source>
        <dbReference type="ARBA" id="ARBA00023242"/>
    </source>
</evidence>
<comment type="subcellular location">
    <subcellularLocation>
        <location evidence="1">Nucleus</location>
    </subcellularLocation>
</comment>
<reference evidence="9" key="1">
    <citation type="submission" date="2021-01" db="EMBL/GenBank/DDBJ databases">
        <authorList>
            <person name="Corre E."/>
            <person name="Pelletier E."/>
            <person name="Niang G."/>
            <person name="Scheremetjew M."/>
            <person name="Finn R."/>
            <person name="Kale V."/>
            <person name="Holt S."/>
            <person name="Cochrane G."/>
            <person name="Meng A."/>
            <person name="Brown T."/>
            <person name="Cohen L."/>
        </authorList>
    </citation>
    <scope>NUCLEOTIDE SEQUENCE</scope>
    <source>
        <strain evidence="9">GSO104</strain>
    </source>
</reference>
<organism evidence="9">
    <name type="scientific">Ditylum brightwellii</name>
    <dbReference type="NCBI Taxonomy" id="49249"/>
    <lineage>
        <taxon>Eukaryota</taxon>
        <taxon>Sar</taxon>
        <taxon>Stramenopiles</taxon>
        <taxon>Ochrophyta</taxon>
        <taxon>Bacillariophyta</taxon>
        <taxon>Mediophyceae</taxon>
        <taxon>Lithodesmiophycidae</taxon>
        <taxon>Lithodesmiales</taxon>
        <taxon>Lithodesmiaceae</taxon>
        <taxon>Ditylum</taxon>
    </lineage>
</organism>
<dbReference type="GO" id="GO:0033314">
    <property type="term" value="P:mitotic DNA replication checkpoint signaling"/>
    <property type="evidence" value="ECO:0007669"/>
    <property type="project" value="TreeGrafter"/>
</dbReference>
<comment type="similarity">
    <text evidence="2">Belongs to the rad17/RAD24 family.</text>
</comment>
<dbReference type="GO" id="GO:0005524">
    <property type="term" value="F:ATP binding"/>
    <property type="evidence" value="ECO:0007669"/>
    <property type="project" value="UniProtKB-KW"/>
</dbReference>
<protein>
    <recommendedName>
        <fullName evidence="10">AAA+ ATPase domain-containing protein</fullName>
    </recommendedName>
</protein>
<feature type="compositionally biased region" description="Polar residues" evidence="8">
    <location>
        <begin position="161"/>
        <end position="179"/>
    </location>
</feature>
<dbReference type="GO" id="GO:0003689">
    <property type="term" value="F:DNA clamp loader activity"/>
    <property type="evidence" value="ECO:0007669"/>
    <property type="project" value="TreeGrafter"/>
</dbReference>
<keyword evidence="6" id="KW-0539">Nucleus</keyword>
<dbReference type="GO" id="GO:0005634">
    <property type="term" value="C:nucleus"/>
    <property type="evidence" value="ECO:0007669"/>
    <property type="project" value="UniProtKB-SubCell"/>
</dbReference>
<evidence type="ECO:0000256" key="2">
    <source>
        <dbReference type="ARBA" id="ARBA00006168"/>
    </source>
</evidence>
<dbReference type="InterPro" id="IPR027417">
    <property type="entry name" value="P-loop_NTPase"/>
</dbReference>
<keyword evidence="4" id="KW-0227">DNA damage</keyword>
<feature type="compositionally biased region" description="Acidic residues" evidence="8">
    <location>
        <begin position="578"/>
        <end position="593"/>
    </location>
</feature>
<evidence type="ECO:0000256" key="4">
    <source>
        <dbReference type="ARBA" id="ARBA00022763"/>
    </source>
</evidence>
<dbReference type="InterPro" id="IPR004582">
    <property type="entry name" value="Checkpoint_prot_Rad17_Rad24"/>
</dbReference>
<dbReference type="PANTHER" id="PTHR12172">
    <property type="entry name" value="CELL CYCLE CHECKPOINT PROTEIN RAD17"/>
    <property type="match status" value="1"/>
</dbReference>
<dbReference type="Gene3D" id="3.40.50.300">
    <property type="entry name" value="P-loop containing nucleotide triphosphate hydrolases"/>
    <property type="match status" value="1"/>
</dbReference>
<sequence length="600" mass="67271">MMWIDKYTPTNCNDLCVAPKKVAEVKEWIQSRRGSSNGDITPNSCKLLILVGSPGIGKSTMIRVLASEMNKNILQWNDTHYNNQNGIREKRATPSANGILSLPYQSQLSSFEDFLQSAGIGFDSLDLVTSDSIGGVAGSVSSNCVATEYGRRRNGKKANIKPSSSDGARKQQPSSSNGSLVLIEEIPNLHTAEAAENFRSIMARHIQQSTCPTVMIFSDVCEGKHRPDDLERLIDSTYLYSPLVRIMQIHAVTKTKMKKCLEKVAKQEQIRSLSPNFSEEIHMMSGGDLRHAIMALQFEMGPLKGKNKRLENGSDRRSRGERDTKLSTFHALGKLLYAKRKKDGVAKAQETASLFSHALKPEWHATNEQFIRKPSDIWKDSRPPLDFVPEAVMNESDIGRGGALSFLSYHSPDFFTNETELSKVFDLFSDAAVFLDRSFDTQRDHSDAVFPLEYVSSIAGRAIADTNRHPAPHRFRALDAPKVFEVMRKKRGNDAKMLQLCKRLSFDGEKLPVGSIIGSSQNFVTNFLPFLRSIIPDEVDYSLSNLHSYARQENDVRSDQAEDLVQASYREQQKILENDDIVDDESLPDDTADEIIKRRD</sequence>
<proteinExistence type="inferred from homology"/>
<dbReference type="GO" id="GO:0003682">
    <property type="term" value="F:chromatin binding"/>
    <property type="evidence" value="ECO:0007669"/>
    <property type="project" value="TreeGrafter"/>
</dbReference>